<dbReference type="RefSeq" id="WP_034369271.1">
    <property type="nucleotide sequence ID" value="NZ_AWOR01000046.1"/>
</dbReference>
<gene>
    <name evidence="3" type="ORF">P353_11990</name>
</gene>
<dbReference type="InterPro" id="IPR029045">
    <property type="entry name" value="ClpP/crotonase-like_dom_sf"/>
</dbReference>
<dbReference type="Gene3D" id="3.90.226.10">
    <property type="entry name" value="2-enoyl-CoA Hydratase, Chain A, domain 1"/>
    <property type="match status" value="1"/>
</dbReference>
<dbReference type="CDD" id="cd06558">
    <property type="entry name" value="crotonase-like"/>
    <property type="match status" value="1"/>
</dbReference>
<protein>
    <submittedName>
        <fullName evidence="3">Enoyl-CoA hydratase</fullName>
    </submittedName>
</protein>
<dbReference type="AlphaFoldDB" id="A0A096FHD1"/>
<organism evidence="3 4">
    <name type="scientific">Comamonas testosteroni</name>
    <name type="common">Pseudomonas testosteroni</name>
    <dbReference type="NCBI Taxonomy" id="285"/>
    <lineage>
        <taxon>Bacteria</taxon>
        <taxon>Pseudomonadati</taxon>
        <taxon>Pseudomonadota</taxon>
        <taxon>Betaproteobacteria</taxon>
        <taxon>Burkholderiales</taxon>
        <taxon>Comamonadaceae</taxon>
        <taxon>Comamonas</taxon>
    </lineage>
</organism>
<name>A0A096FHD1_COMTE</name>
<dbReference type="InterPro" id="IPR014748">
    <property type="entry name" value="Enoyl-CoA_hydra_C"/>
</dbReference>
<evidence type="ECO:0000313" key="4">
    <source>
        <dbReference type="Proteomes" id="UP000029553"/>
    </source>
</evidence>
<dbReference type="GO" id="GO:0003824">
    <property type="term" value="F:catalytic activity"/>
    <property type="evidence" value="ECO:0007669"/>
    <property type="project" value="InterPro"/>
</dbReference>
<dbReference type="Gene3D" id="1.10.12.10">
    <property type="entry name" value="Lyase 2-enoyl-coa Hydratase, Chain A, domain 2"/>
    <property type="match status" value="1"/>
</dbReference>
<sequence length="260" mass="27520">MSDLVLWEVRNGVGHVVLNQPERGNVISTAMAHDLKAVVQQACNANIGALLISASGKQFCVGGDISEFGVHRERLAPLIGAMLDVLNPVMHQLASLPLPVISAVQGPVGGGGIGLALCADLVLASRHMFLRGGYSAIGLSPDLGVSSYLTRRAGAARAKYILMSNRAIAAEDCLRMGLVDELHEPEQLLTAATVLAEQLAGGPTNSLADIKNLCDSAHRQDLQQQLGAEREAMLACARSGNSLEGVTAFLQKRKPVFQRR</sequence>
<evidence type="ECO:0000256" key="2">
    <source>
        <dbReference type="RuleBase" id="RU003707"/>
    </source>
</evidence>
<dbReference type="EMBL" id="AWOR01000046">
    <property type="protein sequence ID" value="KGH29384.1"/>
    <property type="molecule type" value="Genomic_DNA"/>
</dbReference>
<dbReference type="Pfam" id="PF00378">
    <property type="entry name" value="ECH_1"/>
    <property type="match status" value="1"/>
</dbReference>
<dbReference type="InterPro" id="IPR001753">
    <property type="entry name" value="Enoyl-CoA_hydra/iso"/>
</dbReference>
<comment type="caution">
    <text evidence="3">The sequence shown here is derived from an EMBL/GenBank/DDBJ whole genome shotgun (WGS) entry which is preliminary data.</text>
</comment>
<reference evidence="3 4" key="1">
    <citation type="submission" date="2013-09" db="EMBL/GenBank/DDBJ databases">
        <title>High correlation between genotypes and phenotypes of environmental bacteria Comamonas testosteroni strains.</title>
        <authorList>
            <person name="Liu L."/>
            <person name="Zhu W."/>
            <person name="Xia X."/>
            <person name="Xu B."/>
            <person name="Luo M."/>
            <person name="Wang G."/>
        </authorList>
    </citation>
    <scope>NUCLEOTIDE SEQUENCE [LARGE SCALE GENOMIC DNA]</scope>
    <source>
        <strain evidence="3 4">JL40</strain>
    </source>
</reference>
<dbReference type="PANTHER" id="PTHR43459:SF1">
    <property type="entry name" value="EG:BACN32G11.4 PROTEIN"/>
    <property type="match status" value="1"/>
</dbReference>
<proteinExistence type="inferred from homology"/>
<dbReference type="Proteomes" id="UP000029553">
    <property type="component" value="Unassembled WGS sequence"/>
</dbReference>
<dbReference type="PANTHER" id="PTHR43459">
    <property type="entry name" value="ENOYL-COA HYDRATASE"/>
    <property type="match status" value="1"/>
</dbReference>
<accession>A0A096FHD1</accession>
<dbReference type="SUPFAM" id="SSF52096">
    <property type="entry name" value="ClpP/crotonase"/>
    <property type="match status" value="1"/>
</dbReference>
<dbReference type="PROSITE" id="PS00166">
    <property type="entry name" value="ENOYL_COA_HYDRATASE"/>
    <property type="match status" value="1"/>
</dbReference>
<comment type="similarity">
    <text evidence="1 2">Belongs to the enoyl-CoA hydratase/isomerase family.</text>
</comment>
<evidence type="ECO:0000256" key="1">
    <source>
        <dbReference type="ARBA" id="ARBA00005254"/>
    </source>
</evidence>
<dbReference type="InterPro" id="IPR018376">
    <property type="entry name" value="Enoyl-CoA_hyd/isom_CS"/>
</dbReference>
<evidence type="ECO:0000313" key="3">
    <source>
        <dbReference type="EMBL" id="KGH29384.1"/>
    </source>
</evidence>